<dbReference type="EMBL" id="KR029579">
    <property type="protein sequence ID" value="AKH46157.1"/>
    <property type="molecule type" value="Genomic_DNA"/>
</dbReference>
<reference evidence="1" key="2">
    <citation type="submission" date="2015-03" db="EMBL/GenBank/DDBJ databases">
        <authorList>
            <person name="Chow C.-E.T."/>
            <person name="Winget D.M."/>
            <person name="White R.A.III."/>
            <person name="Hallam S.J."/>
            <person name="Suttle C.A."/>
        </authorList>
    </citation>
    <scope>NUCLEOTIDE SEQUENCE</scope>
    <source>
        <strain evidence="1">Anoxic3_4</strain>
    </source>
</reference>
<organism evidence="1">
    <name type="scientific">uncultured marine virus</name>
    <dbReference type="NCBI Taxonomy" id="186617"/>
    <lineage>
        <taxon>Viruses</taxon>
        <taxon>environmental samples</taxon>
    </lineage>
</organism>
<sequence length="55" mass="6278">MTRLLNILKVLCPCLTPSVATTKEAMLTNRFSQKQQKWLLTPLSSLGASLWIFRK</sequence>
<evidence type="ECO:0000313" key="1">
    <source>
        <dbReference type="EMBL" id="AKH46157.1"/>
    </source>
</evidence>
<reference evidence="1" key="1">
    <citation type="journal article" date="2015" name="Front. Microbiol.">
        <title>Combining genomic sequencing methods to explore viral diversity and reveal potential virus-host interactions.</title>
        <authorList>
            <person name="Chow C.E."/>
            <person name="Winget D.M."/>
            <person name="White R.A.III."/>
            <person name="Hallam S.J."/>
            <person name="Suttle C.A."/>
        </authorList>
    </citation>
    <scope>NUCLEOTIDE SEQUENCE</scope>
    <source>
        <strain evidence="1">Anoxic3_4</strain>
    </source>
</reference>
<name>A0A0F7L3U0_9VIRU</name>
<proteinExistence type="predicted"/>
<protein>
    <submittedName>
        <fullName evidence="1">Uncharacterized protein</fullName>
    </submittedName>
</protein>
<accession>A0A0F7L3U0</accession>